<reference evidence="10" key="3">
    <citation type="submission" date="2018-02" db="EMBL/GenBank/DDBJ databases">
        <authorList>
            <person name="Cohen D.B."/>
            <person name="Kent A.D."/>
        </authorList>
    </citation>
    <scope>NUCLEOTIDE SEQUENCE</scope>
    <source>
        <strain evidence="10">511</strain>
        <plasmid evidence="10">RCS54_p</plasmid>
    </source>
</reference>
<geneLocation type="plasmid" evidence="1">
    <name>pCHL5009T-88k</name>
</geneLocation>
<dbReference type="EMBL" id="DABERK010000021">
    <property type="protein sequence ID" value="HAI5333502.1"/>
    <property type="molecule type" value="Genomic_DNA"/>
</dbReference>
<dbReference type="Proteomes" id="UP000300926">
    <property type="component" value="Unassembled WGS sequence"/>
</dbReference>
<dbReference type="Proteomes" id="UP000538406">
    <property type="component" value="Unassembled WGS sequence"/>
</dbReference>
<evidence type="ECO:0000313" key="15">
    <source>
        <dbReference type="Proteomes" id="UP000270045"/>
    </source>
</evidence>
<reference evidence="6" key="2">
    <citation type="journal article" date="2018" name="Genome Biol.">
        <title>SKESA: strategic k-mer extension for scrupulous assemblies.</title>
        <authorList>
            <person name="Souvorov A."/>
            <person name="Agarwala R."/>
            <person name="Lipman D.J."/>
        </authorList>
    </citation>
    <scope>NUCLEOTIDE SEQUENCE [LARGE SCALE GENOMIC DNA]</scope>
    <source>
        <strain evidence="6">1839</strain>
        <strain evidence="7">AMC_487</strain>
        <strain evidence="8">Escherichia coli</strain>
    </source>
</reference>
<dbReference type="EMBL" id="AASHPR010000084">
    <property type="protein sequence ID" value="EFC3527477.1"/>
    <property type="molecule type" value="Genomic_DNA"/>
</dbReference>
<evidence type="ECO:0000313" key="13">
    <source>
        <dbReference type="Proteomes" id="UP000184077"/>
    </source>
</evidence>
<dbReference type="EMBL" id="CP032939">
    <property type="protein sequence ID" value="AYM25257.1"/>
    <property type="molecule type" value="Genomic_DNA"/>
</dbReference>
<dbReference type="EMBL" id="BFIH01000072">
    <property type="protein sequence ID" value="GCO40476.1"/>
    <property type="molecule type" value="Genomic_DNA"/>
</dbReference>
<evidence type="ECO:0000313" key="17">
    <source>
        <dbReference type="Proteomes" id="UP000324120"/>
    </source>
</evidence>
<evidence type="ECO:0000313" key="1">
    <source>
        <dbReference type="EMBL" id="AYM25257.1"/>
    </source>
</evidence>
<evidence type="ECO:0000313" key="4">
    <source>
        <dbReference type="EMBL" id="EFI6955276.1"/>
    </source>
</evidence>
<reference evidence="12 17" key="7">
    <citation type="submission" date="2019-06" db="EMBL/GenBank/DDBJ databases">
        <title>The presence and diversity of blaCTX-M among Escherichia coli from urban wastewater and feedlot cattle, in Alberta, Canada.</title>
        <authorList>
            <person name="Cormier A.C."/>
            <person name="Chalmer G."/>
            <person name="Cook S.R."/>
            <person name="Zaheer R."/>
            <person name="Hannon S.J."/>
            <person name="Booker C.W."/>
            <person name="Read R."/>
            <person name="Gow S.P."/>
            <person name="Mcallister T.A."/>
            <person name="Boerlin P."/>
        </authorList>
    </citation>
    <scope>NUCLEOTIDE SEQUENCE [LARGE SCALE GENOMIC DNA]</scope>
    <source>
        <strain evidence="12 17">347</strain>
    </source>
</reference>
<dbReference type="EMBL" id="LT985263">
    <property type="protein sequence ID" value="SPE01113.1"/>
    <property type="molecule type" value="Genomic_DNA"/>
</dbReference>
<evidence type="ECO:0000313" key="19">
    <source>
        <dbReference type="Proteomes" id="UP000538406"/>
    </source>
</evidence>
<dbReference type="EMBL" id="DADUEU010000051">
    <property type="protein sequence ID" value="HBB1575863.1"/>
    <property type="molecule type" value="Genomic_DNA"/>
</dbReference>
<reference evidence="1 15" key="6">
    <citation type="submission" date="2018-10" db="EMBL/GenBank/DDBJ databases">
        <title>First identification of the mcr gene in New Zealand.</title>
        <authorList>
            <person name="Creighton J."/>
            <person name="Anderson T."/>
            <person name="Howard J."/>
            <person name="Heffernan H."/>
            <person name="Freeman J."/>
        </authorList>
    </citation>
    <scope>NUCLEOTIDE SEQUENCE [LARGE SCALE GENOMIC DNA]</scope>
    <source>
        <strain evidence="1 15">CHL5009T</strain>
        <plasmid evidence="15">pchl5009t-88k</plasmid>
        <plasmid evidence="1">pCHL5009T-88k</plasmid>
    </source>
</reference>
<dbReference type="Proteomes" id="UP000845800">
    <property type="component" value="Unassembled WGS sequence"/>
</dbReference>
<evidence type="ECO:0000313" key="9">
    <source>
        <dbReference type="EMBL" id="OJN35252.1"/>
    </source>
</evidence>
<reference evidence="9 13" key="1">
    <citation type="submission" date="2016-10" db="EMBL/GenBank/DDBJ databases">
        <title>Comprehensive resistome analysis reveals the prevalence of NDM and MCR-1 in Chinese poultry production.</title>
        <authorList>
            <person name="Wang Y."/>
            <person name="Zhang R."/>
            <person name="Li J."/>
            <person name="Wu Z."/>
            <person name="Wenjuan Y."/>
            <person name="Schwarz S."/>
            <person name="Tyrrell J."/>
            <person name="Zheng Y."/>
            <person name="Wang S."/>
            <person name="Shen Z."/>
            <person name="Liu Z."/>
            <person name="Lei L."/>
            <person name="Li M."/>
            <person name="Zhang Q."/>
            <person name="Wu C."/>
            <person name="Zhang Q."/>
            <person name="Wu Y."/>
            <person name="Walsh T."/>
            <person name="Shen J."/>
        </authorList>
    </citation>
    <scope>NUCLEOTIDE SEQUENCE [LARGE SCALE GENOMIC DNA]</scope>
    <source>
        <strain evidence="9 13">574</strain>
    </source>
</reference>
<dbReference type="Proteomes" id="UP000531463">
    <property type="component" value="Unassembled WGS sequence"/>
</dbReference>
<dbReference type="Proteomes" id="UP000184077">
    <property type="component" value="Unassembled WGS sequence"/>
</dbReference>
<evidence type="ECO:0000313" key="6">
    <source>
        <dbReference type="EMBL" id="HAG5771756.1"/>
    </source>
</evidence>
<name>A0A024KYT4_ECOLX</name>
<dbReference type="Proteomes" id="UP000870292">
    <property type="component" value="Unassembled WGS sequence"/>
</dbReference>
<evidence type="ECO:0000313" key="16">
    <source>
        <dbReference type="Proteomes" id="UP000300926"/>
    </source>
</evidence>
<evidence type="ECO:0000313" key="8">
    <source>
        <dbReference type="EMBL" id="HBB1575863.1"/>
    </source>
</evidence>
<accession>A0A2A2XEU8</accession>
<dbReference type="EMBL" id="AASZRA010000058">
    <property type="protein sequence ID" value="EFI6955276.1"/>
    <property type="molecule type" value="Genomic_DNA"/>
</dbReference>
<dbReference type="EMBL" id="AASWKH010000022">
    <property type="protein sequence ID" value="EFH6096925.1"/>
    <property type="molecule type" value="Genomic_DNA"/>
</dbReference>
<organism evidence="5 16">
    <name type="scientific">Escherichia coli</name>
    <dbReference type="NCBI Taxonomy" id="562"/>
    <lineage>
        <taxon>Bacteria</taxon>
        <taxon>Pseudomonadati</taxon>
        <taxon>Pseudomonadota</taxon>
        <taxon>Gammaproteobacteria</taxon>
        <taxon>Enterobacterales</taxon>
        <taxon>Enterobacteriaceae</taxon>
        <taxon>Escherichia</taxon>
    </lineage>
</organism>
<dbReference type="Proteomes" id="UP000775646">
    <property type="component" value="Unassembled WGS sequence"/>
</dbReference>
<reference evidence="4" key="9">
    <citation type="submission" date="2020-02" db="EMBL/GenBank/DDBJ databases">
        <authorList>
            <consortium name="GenomeTrakr network: Whole genome sequencing for foodborne pathogen traceback"/>
        </authorList>
    </citation>
    <scope>NUCLEOTIDE SEQUENCE</scope>
    <source>
        <strain evidence="4">CFSAN046653</strain>
    </source>
</reference>
<sequence length="338" mass="37178">MATKTTTAPETDSKRTQLFLQSVSIGQNEIPREMIVGCTYVEPGELSGPQLMLMVRDSTAYVVNKLGVKFGTILTVSLGDPEGHGGILFSEEFFVLKAPRKDDTVLIYAFSNPVRLLKVPSTSAQYFVDKPPSAVVSSLAPGLKVNADSFRKTSTYHLNVGEKPTKVLQEIARDTGSMCWASRGTINFKSMEKMANAAPSLTYESANPNTSGFTISQFNILNADYEYQRRHNYRMASYDMTKGVVYSGNQEDPIKFTSNPDPTALANYNKFILPRLDMLVEGNAALTPGTTLKIVVHNTAGDGELDESIPDKMIVMSVTHFEDRFRFVSRAQLGVVNG</sequence>
<evidence type="ECO:0000313" key="3">
    <source>
        <dbReference type="EMBL" id="EFH6096925.1"/>
    </source>
</evidence>
<dbReference type="EMBL" id="VHKY01000023">
    <property type="protein sequence ID" value="TZE44567.1"/>
    <property type="molecule type" value="Genomic_DNA"/>
</dbReference>
<dbReference type="EMBL" id="DAAYTU010000022">
    <property type="protein sequence ID" value="HAG5771756.1"/>
    <property type="molecule type" value="Genomic_DNA"/>
</dbReference>
<geneLocation type="plasmid" evidence="10">
    <name>RCS54_p</name>
</geneLocation>
<dbReference type="EMBL" id="MOHC01000041">
    <property type="protein sequence ID" value="OJN35252.1"/>
    <property type="molecule type" value="Genomic_DNA"/>
</dbReference>
<evidence type="ECO:0000313" key="10">
    <source>
        <dbReference type="EMBL" id="SPE01113.1"/>
    </source>
</evidence>
<reference evidence="7" key="10">
    <citation type="submission" date="2020-03" db="EMBL/GenBank/DDBJ databases">
        <authorList>
            <consortium name="NCBI Pathogen Detection Project"/>
        </authorList>
    </citation>
    <scope>NUCLEOTIDE SEQUENCE</scope>
    <source>
        <strain evidence="6">1839</strain>
        <strain evidence="7">AMC_487</strain>
        <strain evidence="8">Escherichia coli</strain>
    </source>
</reference>
<evidence type="ECO:0000313" key="7">
    <source>
        <dbReference type="EMBL" id="HAI5333502.1"/>
    </source>
</evidence>
<proteinExistence type="predicted"/>
<evidence type="ECO:0000313" key="18">
    <source>
        <dbReference type="Proteomes" id="UP000531463"/>
    </source>
</evidence>
<geneLocation type="plasmid" evidence="15">
    <name>pchl5009t-88k</name>
</geneLocation>
<accession>A0A024KYT4</accession>
<evidence type="ECO:0000313" key="14">
    <source>
        <dbReference type="Proteomes" id="UP000255153"/>
    </source>
</evidence>
<dbReference type="AlphaFoldDB" id="A0A024KYT4"/>
<dbReference type="Proteomes" id="UP000324120">
    <property type="component" value="Unassembled WGS sequence"/>
</dbReference>
<reference evidence="11 14" key="5">
    <citation type="submission" date="2018-06" db="EMBL/GenBank/DDBJ databases">
        <authorList>
            <consortium name="Pathogen Informatics"/>
            <person name="Doyle S."/>
        </authorList>
    </citation>
    <scope>NUCLEOTIDE SEQUENCE [LARGE SCALE GENOMIC DNA]</scope>
    <source>
        <strain evidence="11 14">NCTC8603</strain>
    </source>
</reference>
<reference evidence="3 18" key="8">
    <citation type="submission" date="2019-12" db="EMBL/GenBank/DDBJ databases">
        <authorList>
            <consortium name="NARMS: The National Antimicrobial Resistance Monitoring System"/>
        </authorList>
    </citation>
    <scope>NUCLEOTIDE SEQUENCE [LARGE SCALE GENOMIC DNA]</scope>
    <source>
        <strain evidence="3 18">CVM N19EC0510</strain>
        <strain evidence="2 19">FSIS11705178</strain>
    </source>
</reference>
<evidence type="ECO:0000313" key="11">
    <source>
        <dbReference type="EMBL" id="STK58184.1"/>
    </source>
</evidence>
<reference evidence="5 16" key="4">
    <citation type="submission" date="2018-04" db="EMBL/GenBank/DDBJ databases">
        <title>Large scale genomics of bovine and human commensal E. coli to reveal the emerging process of EHEC.</title>
        <authorList>
            <person name="Arimizu Y."/>
            <person name="Ogura Y."/>
        </authorList>
    </citation>
    <scope>NUCLEOTIDE SEQUENCE [LARGE SCALE GENOMIC DNA]</scope>
    <source>
        <strain evidence="5 16">ECSC038</strain>
    </source>
</reference>
<dbReference type="RefSeq" id="WP_000212018.1">
    <property type="nucleotide sequence ID" value="NZ_AP022163.1"/>
</dbReference>
<evidence type="ECO:0000313" key="12">
    <source>
        <dbReference type="EMBL" id="TZE44567.1"/>
    </source>
</evidence>
<dbReference type="Proteomes" id="UP000255153">
    <property type="component" value="Unassembled WGS sequence"/>
</dbReference>
<dbReference type="EMBL" id="UGEE01000003">
    <property type="protein sequence ID" value="STK58184.1"/>
    <property type="molecule type" value="Genomic_DNA"/>
</dbReference>
<evidence type="ECO:0000313" key="2">
    <source>
        <dbReference type="EMBL" id="EFC3527477.1"/>
    </source>
</evidence>
<keyword evidence="1" id="KW-0614">Plasmid</keyword>
<gene>
    <name evidence="10" type="primary">6</name>
    <name evidence="4" type="ORF">BCB93_005029</name>
    <name evidence="9" type="ORF">BK300_21985</name>
    <name evidence="2" type="ORF">CTR35_004745</name>
    <name evidence="1" type="ORF">D9C02_25830</name>
    <name evidence="5" type="ORF">ExPECSC038_03919</name>
    <name evidence="12" type="ORF">FKO60_21195</name>
    <name evidence="3" type="ORF">GAI89_20140</name>
    <name evidence="6" type="ORF">GGB84_003480</name>
    <name evidence="7" type="ORF">HJQ60_003521</name>
    <name evidence="8" type="ORF">J0541_004881</name>
    <name evidence="11" type="ORF">NCTC8603_00177</name>
    <name evidence="10" type="ORF">RCS54_P0115</name>
</gene>
<protein>
    <submittedName>
        <fullName evidence="1">Phage tail tape measure protein</fullName>
    </submittedName>
    <submittedName>
        <fullName evidence="11">Tail length determination protein</fullName>
    </submittedName>
    <submittedName>
        <fullName evidence="10">Tail length protein Gp6</fullName>
    </submittedName>
</protein>
<evidence type="ECO:0000313" key="5">
    <source>
        <dbReference type="EMBL" id="GCO40476.1"/>
    </source>
</evidence>
<dbReference type="Proteomes" id="UP000270045">
    <property type="component" value="Plasmid pCHL5009T-88k"/>
</dbReference>